<evidence type="ECO:0000259" key="8">
    <source>
        <dbReference type="PROSITE" id="PS50928"/>
    </source>
</evidence>
<feature type="transmembrane region" description="Helical" evidence="7">
    <location>
        <begin position="121"/>
        <end position="140"/>
    </location>
</feature>
<keyword evidence="6 7" id="KW-0472">Membrane</keyword>
<evidence type="ECO:0000256" key="7">
    <source>
        <dbReference type="RuleBase" id="RU363032"/>
    </source>
</evidence>
<dbReference type="PANTHER" id="PTHR30151:SF20">
    <property type="entry name" value="ABC TRANSPORTER PERMEASE PROTEIN HI_0355-RELATED"/>
    <property type="match status" value="1"/>
</dbReference>
<evidence type="ECO:0000256" key="1">
    <source>
        <dbReference type="ARBA" id="ARBA00004651"/>
    </source>
</evidence>
<feature type="domain" description="ABC transmembrane type-1" evidence="8">
    <location>
        <begin position="55"/>
        <end position="235"/>
    </location>
</feature>
<evidence type="ECO:0000256" key="4">
    <source>
        <dbReference type="ARBA" id="ARBA00022692"/>
    </source>
</evidence>
<evidence type="ECO:0000256" key="6">
    <source>
        <dbReference type="ARBA" id="ARBA00023136"/>
    </source>
</evidence>
<feature type="transmembrane region" description="Helical" evidence="7">
    <location>
        <begin position="59"/>
        <end position="80"/>
    </location>
</feature>
<dbReference type="Gene3D" id="1.10.3720.10">
    <property type="entry name" value="MetI-like"/>
    <property type="match status" value="1"/>
</dbReference>
<dbReference type="InterPro" id="IPR000515">
    <property type="entry name" value="MetI-like"/>
</dbReference>
<keyword evidence="4 7" id="KW-0812">Transmembrane</keyword>
<dbReference type="Pfam" id="PF00528">
    <property type="entry name" value="BPD_transp_1"/>
    <property type="match status" value="1"/>
</dbReference>
<protein>
    <submittedName>
        <fullName evidence="9">ABC transporter permease</fullName>
    </submittedName>
</protein>
<evidence type="ECO:0000256" key="3">
    <source>
        <dbReference type="ARBA" id="ARBA00022475"/>
    </source>
</evidence>
<evidence type="ECO:0000256" key="2">
    <source>
        <dbReference type="ARBA" id="ARBA00022448"/>
    </source>
</evidence>
<comment type="subcellular location">
    <subcellularLocation>
        <location evidence="1 7">Cell membrane</location>
        <topology evidence="1 7">Multi-pass membrane protein</topology>
    </subcellularLocation>
</comment>
<accession>A0A839A516</accession>
<feature type="transmembrane region" description="Helical" evidence="7">
    <location>
        <begin position="174"/>
        <end position="195"/>
    </location>
</feature>
<dbReference type="GO" id="GO:0005886">
    <property type="term" value="C:plasma membrane"/>
    <property type="evidence" value="ECO:0007669"/>
    <property type="project" value="UniProtKB-SubCell"/>
</dbReference>
<proteinExistence type="inferred from homology"/>
<evidence type="ECO:0000313" key="9">
    <source>
        <dbReference type="EMBL" id="MBA5728695.1"/>
    </source>
</evidence>
<gene>
    <name evidence="9" type="ORF">HW423_02725</name>
</gene>
<dbReference type="GO" id="GO:0055085">
    <property type="term" value="P:transmembrane transport"/>
    <property type="evidence" value="ECO:0007669"/>
    <property type="project" value="InterPro"/>
</dbReference>
<dbReference type="AlphaFoldDB" id="A0A839A516"/>
<dbReference type="InterPro" id="IPR035906">
    <property type="entry name" value="MetI-like_sf"/>
</dbReference>
<dbReference type="EMBL" id="JACAOA010000005">
    <property type="protein sequence ID" value="MBA5728695.1"/>
    <property type="molecule type" value="Genomic_DNA"/>
</dbReference>
<evidence type="ECO:0000313" key="10">
    <source>
        <dbReference type="Proteomes" id="UP000571018"/>
    </source>
</evidence>
<dbReference type="Proteomes" id="UP000571018">
    <property type="component" value="Unassembled WGS sequence"/>
</dbReference>
<feature type="transmembrane region" description="Helical" evidence="7">
    <location>
        <begin position="34"/>
        <end position="52"/>
    </location>
</feature>
<feature type="transmembrane region" description="Helical" evidence="7">
    <location>
        <begin position="92"/>
        <end position="114"/>
    </location>
</feature>
<dbReference type="PANTHER" id="PTHR30151">
    <property type="entry name" value="ALKANE SULFONATE ABC TRANSPORTER-RELATED, MEMBRANE SUBUNIT"/>
    <property type="match status" value="1"/>
</dbReference>
<sequence>MNKRASLLSLLMGVFLLFIWELSARQVSELILPRPLTVFTVLWKGILDGYFLSHILTTVVELIIGLLMGGFLGVLLGIIIGESPFLKNVFSVYIVISQAIPKIALAPLFMLWFGYGMMSKIVITALICFFPLLEATASAIQHVNSDQLTLFRLMNASRWQTLWYLKLPAGLPTIVQGLRVAVVLSLVGALVGEFIGAKKGLGALIIASQGMMDTTLMFAVLILLAVLGCILYGLVNILENQLWYSKENRNEKN</sequence>
<comment type="similarity">
    <text evidence="7">Belongs to the binding-protein-dependent transport system permease family.</text>
</comment>
<evidence type="ECO:0000256" key="5">
    <source>
        <dbReference type="ARBA" id="ARBA00022989"/>
    </source>
</evidence>
<organism evidence="9 10">
    <name type="scientific">Ruoffia halotolerans</name>
    <dbReference type="NCBI Taxonomy" id="2748684"/>
    <lineage>
        <taxon>Bacteria</taxon>
        <taxon>Bacillati</taxon>
        <taxon>Bacillota</taxon>
        <taxon>Bacilli</taxon>
        <taxon>Lactobacillales</taxon>
        <taxon>Aerococcaceae</taxon>
        <taxon>Ruoffia</taxon>
    </lineage>
</organism>
<reference evidence="9 10" key="1">
    <citation type="submission" date="2020-06" db="EMBL/GenBank/DDBJ databases">
        <title>Reclassification of Facklamia ignava, Facklamia soureckii and Facklami tabacinasalis as Falseniella iganva gen. nov., comb. nov., Hutsoniella ignava gen. nov., comb. nov., and Ruoffia tabacinasalis gen. nov., comb. nov and description of Ruoffia haltotolerans sp. nov., isolated from hypersaline Inland Sea of Qatar.</title>
        <authorList>
            <person name="Fotedar R."/>
            <person name="Sankaranarayanan K."/>
            <person name="Lawson P."/>
            <person name="Caldwell M."/>
            <person name="Zeyara A."/>
            <person name="Al Malki A."/>
            <person name="Ali M."/>
        </authorList>
    </citation>
    <scope>NUCLEOTIDE SEQUENCE [LARGE SCALE GENOMIC DNA]</scope>
    <source>
        <strain evidence="9 10">INB8</strain>
    </source>
</reference>
<keyword evidence="2 7" id="KW-0813">Transport</keyword>
<keyword evidence="5 7" id="KW-1133">Transmembrane helix</keyword>
<keyword evidence="3" id="KW-1003">Cell membrane</keyword>
<name>A0A839A516_9LACT</name>
<dbReference type="RefSeq" id="WP_218930417.1">
    <property type="nucleotide sequence ID" value="NZ_JACAOA010000005.1"/>
</dbReference>
<comment type="caution">
    <text evidence="9">The sequence shown here is derived from an EMBL/GenBank/DDBJ whole genome shotgun (WGS) entry which is preliminary data.</text>
</comment>
<feature type="transmembrane region" description="Helical" evidence="7">
    <location>
        <begin position="216"/>
        <end position="235"/>
    </location>
</feature>
<dbReference type="CDD" id="cd06261">
    <property type="entry name" value="TM_PBP2"/>
    <property type="match status" value="1"/>
</dbReference>
<dbReference type="PROSITE" id="PS50928">
    <property type="entry name" value="ABC_TM1"/>
    <property type="match status" value="1"/>
</dbReference>
<dbReference type="SUPFAM" id="SSF161098">
    <property type="entry name" value="MetI-like"/>
    <property type="match status" value="1"/>
</dbReference>
<keyword evidence="10" id="KW-1185">Reference proteome</keyword>